<proteinExistence type="predicted"/>
<dbReference type="PANTHER" id="PTHR41878:SF1">
    <property type="entry name" value="TNPR PROTEIN"/>
    <property type="match status" value="1"/>
</dbReference>
<organism evidence="2 3">
    <name type="scientific">Cryomorpha ignava</name>
    <dbReference type="NCBI Taxonomy" id="101383"/>
    <lineage>
        <taxon>Bacteria</taxon>
        <taxon>Pseudomonadati</taxon>
        <taxon>Bacteroidota</taxon>
        <taxon>Flavobacteriia</taxon>
        <taxon>Flavobacteriales</taxon>
        <taxon>Cryomorphaceae</taxon>
        <taxon>Cryomorpha</taxon>
    </lineage>
</organism>
<dbReference type="InterPro" id="IPR024047">
    <property type="entry name" value="MM3350-like_sf"/>
</dbReference>
<evidence type="ECO:0000313" key="3">
    <source>
        <dbReference type="Proteomes" id="UP000486602"/>
    </source>
</evidence>
<protein>
    <submittedName>
        <fullName evidence="2">Plasmid pRiA4b ORF-3 family protein</fullName>
    </submittedName>
</protein>
<dbReference type="RefSeq" id="WP_163283498.1">
    <property type="nucleotide sequence ID" value="NZ_JAAGVY010000005.1"/>
</dbReference>
<feature type="domain" description="Plasmid pRiA4b Orf3-like" evidence="1">
    <location>
        <begin position="5"/>
        <end position="124"/>
    </location>
</feature>
<dbReference type="InterPro" id="IPR012912">
    <property type="entry name" value="Plasmid_pRiA4b_Orf3-like"/>
</dbReference>
<dbReference type="Proteomes" id="UP000486602">
    <property type="component" value="Unassembled WGS sequence"/>
</dbReference>
<name>A0A7K3WM95_9FLAO</name>
<keyword evidence="3" id="KW-1185">Reference proteome</keyword>
<reference evidence="2 3" key="1">
    <citation type="submission" date="2020-02" db="EMBL/GenBank/DDBJ databases">
        <title>Out from the shadows clarifying the taxonomy of the family Cryomorphaceae and related taxa by utilizing the GTDB taxonomic framework.</title>
        <authorList>
            <person name="Bowman J.P."/>
        </authorList>
    </citation>
    <scope>NUCLEOTIDE SEQUENCE [LARGE SCALE GENOMIC DNA]</scope>
    <source>
        <strain evidence="2 3">QSSC 1-22</strain>
    </source>
</reference>
<evidence type="ECO:0000259" key="1">
    <source>
        <dbReference type="Pfam" id="PF07929"/>
    </source>
</evidence>
<comment type="caution">
    <text evidence="2">The sequence shown here is derived from an EMBL/GenBank/DDBJ whole genome shotgun (WGS) entry which is preliminary data.</text>
</comment>
<sequence>MQAPLKIKIELQDMPFPVYRKLLLPAEIDMRQVHFVIQEVMGWHNAHLFEFKDNRGRATITVSSPENVDDEDFNLFGEKEVAAHEITLVEFFEFTGQKPIWYEYDFGDSWMHKILFKTTKKDIEQFAGVPFYAPRPKVHRR</sequence>
<dbReference type="EMBL" id="JAAGVY010000005">
    <property type="protein sequence ID" value="NEN22773.1"/>
    <property type="molecule type" value="Genomic_DNA"/>
</dbReference>
<accession>A0A7K3WM95</accession>
<dbReference type="Pfam" id="PF07929">
    <property type="entry name" value="PRiA4_ORF3"/>
    <property type="match status" value="1"/>
</dbReference>
<evidence type="ECO:0000313" key="2">
    <source>
        <dbReference type="EMBL" id="NEN22773.1"/>
    </source>
</evidence>
<dbReference type="PANTHER" id="PTHR41878">
    <property type="entry name" value="LEXA REPRESSOR-RELATED"/>
    <property type="match status" value="1"/>
</dbReference>
<dbReference type="SUPFAM" id="SSF159941">
    <property type="entry name" value="MM3350-like"/>
    <property type="match status" value="1"/>
</dbReference>
<gene>
    <name evidence="2" type="ORF">G3O08_04570</name>
</gene>
<dbReference type="AlphaFoldDB" id="A0A7K3WM95"/>
<dbReference type="Gene3D" id="3.10.290.30">
    <property type="entry name" value="MM3350-like"/>
    <property type="match status" value="1"/>
</dbReference>